<comment type="caution">
    <text evidence="2">The sequence shown here is derived from an EMBL/GenBank/DDBJ whole genome shotgun (WGS) entry which is preliminary data.</text>
</comment>
<dbReference type="OrthoDB" id="9776116at2"/>
<accession>A0A0Q2LVM6</accession>
<sequence length="290" mass="32310">MGQLLHAAKRHFPGPTRGLLDGGRYALLHTRTMEFDDLRPYVAGDEIRDIDWKATARAGTVLIRRYVSEKHHKVLLIADAGRNMNALAPSGEFKRDVALHTLGAFGLITLGRADELALVYGDHRGSVRVGARRGESHVEALLHRFYTHTTTAPGRSDIIAQLDYAATHYRRRMLVIVISDEPDVDERLHRVVRRLRDRHDLLWVMIADMPAVGTAADEPDGYDVDSGAHVLGGAALGPRIVEAYRRREAERRAALHDFFNTHGIRVAGIAASSDIRARIVDLTREYSHAG</sequence>
<organism evidence="2 3">
    <name type="scientific">Mycobacterium gordonae</name>
    <dbReference type="NCBI Taxonomy" id="1778"/>
    <lineage>
        <taxon>Bacteria</taxon>
        <taxon>Bacillati</taxon>
        <taxon>Actinomycetota</taxon>
        <taxon>Actinomycetes</taxon>
        <taxon>Mycobacteriales</taxon>
        <taxon>Mycobacteriaceae</taxon>
        <taxon>Mycobacterium</taxon>
    </lineage>
</organism>
<dbReference type="EMBL" id="LKTM01000063">
    <property type="protein sequence ID" value="KQH79842.1"/>
    <property type="molecule type" value="Genomic_DNA"/>
</dbReference>
<dbReference type="InterPro" id="IPR002881">
    <property type="entry name" value="DUF58"/>
</dbReference>
<dbReference type="Proteomes" id="UP000051677">
    <property type="component" value="Unassembled WGS sequence"/>
</dbReference>
<evidence type="ECO:0000313" key="2">
    <source>
        <dbReference type="EMBL" id="KQH79842.1"/>
    </source>
</evidence>
<protein>
    <recommendedName>
        <fullName evidence="1">DUF58 domain-containing protein</fullName>
    </recommendedName>
</protein>
<feature type="domain" description="DUF58" evidence="1">
    <location>
        <begin position="37"/>
        <end position="208"/>
    </location>
</feature>
<proteinExistence type="predicted"/>
<evidence type="ECO:0000313" key="3">
    <source>
        <dbReference type="Proteomes" id="UP000051677"/>
    </source>
</evidence>
<evidence type="ECO:0000259" key="1">
    <source>
        <dbReference type="Pfam" id="PF01882"/>
    </source>
</evidence>
<gene>
    <name evidence="2" type="ORF">AO501_10620</name>
</gene>
<dbReference type="RefSeq" id="WP_055577281.1">
    <property type="nucleotide sequence ID" value="NZ_LKTM01000063.1"/>
</dbReference>
<dbReference type="Pfam" id="PF01882">
    <property type="entry name" value="DUF58"/>
    <property type="match status" value="1"/>
</dbReference>
<reference evidence="2 3" key="1">
    <citation type="submission" date="2015-10" db="EMBL/GenBank/DDBJ databases">
        <title>Mycobacterium gordonae draft genome assembly.</title>
        <authorList>
            <person name="Ustinova V."/>
            <person name="Smirnova T."/>
            <person name="Blagodatskikh K."/>
            <person name="Varlamov D."/>
            <person name="Larionova E."/>
            <person name="Chernousova L."/>
        </authorList>
    </citation>
    <scope>NUCLEOTIDE SEQUENCE [LARGE SCALE GENOMIC DNA]</scope>
    <source>
        <strain evidence="2 3">CTRI 14-8773</strain>
    </source>
</reference>
<name>A0A0Q2LVM6_MYCGO</name>
<dbReference type="PANTHER" id="PTHR33608">
    <property type="entry name" value="BLL2464 PROTEIN"/>
    <property type="match status" value="1"/>
</dbReference>
<dbReference type="AlphaFoldDB" id="A0A0Q2LVM6"/>
<dbReference type="PANTHER" id="PTHR33608:SF6">
    <property type="entry name" value="BLL2464 PROTEIN"/>
    <property type="match status" value="1"/>
</dbReference>